<evidence type="ECO:0000313" key="3">
    <source>
        <dbReference type="Proteomes" id="UP000001194"/>
    </source>
</evidence>
<dbReference type="OrthoDB" id="419631at2759"/>
<dbReference type="RefSeq" id="XP_001877322.1">
    <property type="nucleotide sequence ID" value="XM_001877287.1"/>
</dbReference>
<organism evidence="3">
    <name type="scientific">Laccaria bicolor (strain S238N-H82 / ATCC MYA-4686)</name>
    <name type="common">Bicoloured deceiver</name>
    <name type="synonym">Laccaria laccata var. bicolor</name>
    <dbReference type="NCBI Taxonomy" id="486041"/>
    <lineage>
        <taxon>Eukaryota</taxon>
        <taxon>Fungi</taxon>
        <taxon>Dikarya</taxon>
        <taxon>Basidiomycota</taxon>
        <taxon>Agaricomycotina</taxon>
        <taxon>Agaricomycetes</taxon>
        <taxon>Agaricomycetidae</taxon>
        <taxon>Agaricales</taxon>
        <taxon>Agaricineae</taxon>
        <taxon>Hydnangiaceae</taxon>
        <taxon>Laccaria</taxon>
    </lineage>
</organism>
<dbReference type="GeneID" id="6072913"/>
<reference evidence="2 3" key="1">
    <citation type="journal article" date="2008" name="Nature">
        <title>The genome of Laccaria bicolor provides insights into mycorrhizal symbiosis.</title>
        <authorList>
            <person name="Martin F."/>
            <person name="Aerts A."/>
            <person name="Ahren D."/>
            <person name="Brun A."/>
            <person name="Danchin E.G.J."/>
            <person name="Duchaussoy F."/>
            <person name="Gibon J."/>
            <person name="Kohler A."/>
            <person name="Lindquist E."/>
            <person name="Pereda V."/>
            <person name="Salamov A."/>
            <person name="Shapiro H.J."/>
            <person name="Wuyts J."/>
            <person name="Blaudez D."/>
            <person name="Buee M."/>
            <person name="Brokstein P."/>
            <person name="Canbaeck B."/>
            <person name="Cohen D."/>
            <person name="Courty P.E."/>
            <person name="Coutinho P.M."/>
            <person name="Delaruelle C."/>
            <person name="Detter J.C."/>
            <person name="Deveau A."/>
            <person name="DiFazio S."/>
            <person name="Duplessis S."/>
            <person name="Fraissinet-Tachet L."/>
            <person name="Lucic E."/>
            <person name="Frey-Klett P."/>
            <person name="Fourrey C."/>
            <person name="Feussner I."/>
            <person name="Gay G."/>
            <person name="Grimwood J."/>
            <person name="Hoegger P.J."/>
            <person name="Jain P."/>
            <person name="Kilaru S."/>
            <person name="Labbe J."/>
            <person name="Lin Y.C."/>
            <person name="Legue V."/>
            <person name="Le Tacon F."/>
            <person name="Marmeisse R."/>
            <person name="Melayah D."/>
            <person name="Montanini B."/>
            <person name="Muratet M."/>
            <person name="Nehls U."/>
            <person name="Niculita-Hirzel H."/>
            <person name="Oudot-Le Secq M.P."/>
            <person name="Peter M."/>
            <person name="Quesneville H."/>
            <person name="Rajashekar B."/>
            <person name="Reich M."/>
            <person name="Rouhier N."/>
            <person name="Schmutz J."/>
            <person name="Yin T."/>
            <person name="Chalot M."/>
            <person name="Henrissat B."/>
            <person name="Kuees U."/>
            <person name="Lucas S."/>
            <person name="Van de Peer Y."/>
            <person name="Podila G.K."/>
            <person name="Polle A."/>
            <person name="Pukkila P.J."/>
            <person name="Richardson P.M."/>
            <person name="Rouze P."/>
            <person name="Sanders I.R."/>
            <person name="Stajich J.E."/>
            <person name="Tunlid A."/>
            <person name="Tuskan G."/>
            <person name="Grigoriev I.V."/>
        </authorList>
    </citation>
    <scope>NUCLEOTIDE SEQUENCE [LARGE SCALE GENOMIC DNA]</scope>
    <source>
        <strain evidence="3">S238N-H82 / ATCC MYA-4686</strain>
    </source>
</reference>
<evidence type="ECO:0000313" key="2">
    <source>
        <dbReference type="EMBL" id="EDR11425.1"/>
    </source>
</evidence>
<evidence type="ECO:0000256" key="1">
    <source>
        <dbReference type="SAM" id="Coils"/>
    </source>
</evidence>
<feature type="coiled-coil region" evidence="1">
    <location>
        <begin position="243"/>
        <end position="284"/>
    </location>
</feature>
<dbReference type="HOGENOM" id="CLU_733966_0_0_1"/>
<name>B0D0B8_LACBS</name>
<keyword evidence="1" id="KW-0175">Coiled coil</keyword>
<dbReference type="KEGG" id="lbc:LACBIDRAFT_313586"/>
<gene>
    <name evidence="2" type="ORF">LACBIDRAFT_313586</name>
</gene>
<keyword evidence="3" id="KW-1185">Reference proteome</keyword>
<feature type="coiled-coil region" evidence="1">
    <location>
        <begin position="14"/>
        <end position="48"/>
    </location>
</feature>
<sequence>MSLSLQLFRLQRKLANSEAQVIELAHLIRQLKEQNTLLNHQLHDAEREFDFYHACLDNPPPPDIDYPLISSYYQYLSSTYNNRLEEVNPTFEHHASIAAELEQAQQDQVTLEVQLADATANNKSLQSSVAVLEQQLADVKRESQESASAHAVLLNKEKDSVHRLTITVQKSRMAEDALRAEINELTTELTEAQHYQQAYYALADEVGSLLARNQIAEEEATTLSKFNAQILGHNNPAQRIMYIDRIRTELAEAKHNIAMLTRDQDALAAENENLQNELDMYKSVTVPITDKPRTNLTRIARVPLVNLNIHSDSSLEESM</sequence>
<feature type="coiled-coil region" evidence="1">
    <location>
        <begin position="101"/>
        <end position="142"/>
    </location>
</feature>
<dbReference type="Proteomes" id="UP000001194">
    <property type="component" value="Unassembled WGS sequence"/>
</dbReference>
<accession>B0D0B8</accession>
<dbReference type="InParanoid" id="B0D0B8"/>
<dbReference type="AlphaFoldDB" id="B0D0B8"/>
<protein>
    <submittedName>
        <fullName evidence="2">Uncharacterized protein</fullName>
    </submittedName>
</protein>
<feature type="coiled-coil region" evidence="1">
    <location>
        <begin position="168"/>
        <end position="195"/>
    </location>
</feature>
<proteinExistence type="predicted"/>
<dbReference type="EMBL" id="DS547095">
    <property type="protein sequence ID" value="EDR11425.1"/>
    <property type="molecule type" value="Genomic_DNA"/>
</dbReference>